<proteinExistence type="predicted"/>
<protein>
    <submittedName>
        <fullName evidence="7">Tyrosine-type recombinase/integrase</fullName>
    </submittedName>
</protein>
<dbReference type="Gene3D" id="1.10.150.130">
    <property type="match status" value="1"/>
</dbReference>
<accession>A0ABV3ELL4</accession>
<dbReference type="Proteomes" id="UP001551584">
    <property type="component" value="Unassembled WGS sequence"/>
</dbReference>
<dbReference type="InterPro" id="IPR050090">
    <property type="entry name" value="Tyrosine_recombinase_XerCD"/>
</dbReference>
<dbReference type="EMBL" id="JBEZNA010000010">
    <property type="protein sequence ID" value="MEU9577031.1"/>
    <property type="molecule type" value="Genomic_DNA"/>
</dbReference>
<name>A0ABV3ELL4_9ACTN</name>
<keyword evidence="2" id="KW-0233">DNA recombination</keyword>
<reference evidence="7 8" key="1">
    <citation type="submission" date="2024-06" db="EMBL/GenBank/DDBJ databases">
        <title>The Natural Products Discovery Center: Release of the First 8490 Sequenced Strains for Exploring Actinobacteria Biosynthetic Diversity.</title>
        <authorList>
            <person name="Kalkreuter E."/>
            <person name="Kautsar S.A."/>
            <person name="Yang D."/>
            <person name="Bader C.D."/>
            <person name="Teijaro C.N."/>
            <person name="Fluegel L."/>
            <person name="Davis C.M."/>
            <person name="Simpson J.R."/>
            <person name="Lauterbach L."/>
            <person name="Steele A.D."/>
            <person name="Gui C."/>
            <person name="Meng S."/>
            <person name="Li G."/>
            <person name="Viehrig K."/>
            <person name="Ye F."/>
            <person name="Su P."/>
            <person name="Kiefer A.F."/>
            <person name="Nichols A."/>
            <person name="Cepeda A.J."/>
            <person name="Yan W."/>
            <person name="Fan B."/>
            <person name="Jiang Y."/>
            <person name="Adhikari A."/>
            <person name="Zheng C.-J."/>
            <person name="Schuster L."/>
            <person name="Cowan T.M."/>
            <person name="Smanski M.J."/>
            <person name="Chevrette M.G."/>
            <person name="De Carvalho L.P.S."/>
            <person name="Shen B."/>
        </authorList>
    </citation>
    <scope>NUCLEOTIDE SEQUENCE [LARGE SCALE GENOMIC DNA]</scope>
    <source>
        <strain evidence="7 8">NPDC048117</strain>
    </source>
</reference>
<keyword evidence="1 3" id="KW-0238">DNA-binding</keyword>
<dbReference type="InterPro" id="IPR011010">
    <property type="entry name" value="DNA_brk_join_enz"/>
</dbReference>
<dbReference type="RefSeq" id="WP_359269849.1">
    <property type="nucleotide sequence ID" value="NZ_JBEZNA010000010.1"/>
</dbReference>
<evidence type="ECO:0000256" key="1">
    <source>
        <dbReference type="ARBA" id="ARBA00023125"/>
    </source>
</evidence>
<dbReference type="SUPFAM" id="SSF56349">
    <property type="entry name" value="DNA breaking-rejoining enzymes"/>
    <property type="match status" value="1"/>
</dbReference>
<evidence type="ECO:0000313" key="8">
    <source>
        <dbReference type="Proteomes" id="UP001551584"/>
    </source>
</evidence>
<evidence type="ECO:0000259" key="5">
    <source>
        <dbReference type="PROSITE" id="PS51898"/>
    </source>
</evidence>
<keyword evidence="8" id="KW-1185">Reference proteome</keyword>
<evidence type="ECO:0000256" key="4">
    <source>
        <dbReference type="SAM" id="MobiDB-lite"/>
    </source>
</evidence>
<dbReference type="PANTHER" id="PTHR30349">
    <property type="entry name" value="PHAGE INTEGRASE-RELATED"/>
    <property type="match status" value="1"/>
</dbReference>
<dbReference type="InterPro" id="IPR044068">
    <property type="entry name" value="CB"/>
</dbReference>
<dbReference type="InterPro" id="IPR002104">
    <property type="entry name" value="Integrase_catalytic"/>
</dbReference>
<dbReference type="InterPro" id="IPR010998">
    <property type="entry name" value="Integrase_recombinase_N"/>
</dbReference>
<evidence type="ECO:0000259" key="6">
    <source>
        <dbReference type="PROSITE" id="PS51900"/>
    </source>
</evidence>
<dbReference type="InterPro" id="IPR013762">
    <property type="entry name" value="Integrase-like_cat_sf"/>
</dbReference>
<feature type="region of interest" description="Disordered" evidence="4">
    <location>
        <begin position="1"/>
        <end position="22"/>
    </location>
</feature>
<dbReference type="Gene3D" id="1.10.443.10">
    <property type="entry name" value="Intergrase catalytic core"/>
    <property type="match status" value="1"/>
</dbReference>
<dbReference type="SUPFAM" id="SSF47823">
    <property type="entry name" value="lambda integrase-like, N-terminal domain"/>
    <property type="match status" value="1"/>
</dbReference>
<gene>
    <name evidence="7" type="ORF">AB0D95_07155</name>
</gene>
<evidence type="ECO:0000313" key="7">
    <source>
        <dbReference type="EMBL" id="MEU9577031.1"/>
    </source>
</evidence>
<evidence type="ECO:0000256" key="3">
    <source>
        <dbReference type="PROSITE-ProRule" id="PRU01248"/>
    </source>
</evidence>
<evidence type="ECO:0000256" key="2">
    <source>
        <dbReference type="ARBA" id="ARBA00023172"/>
    </source>
</evidence>
<dbReference type="PROSITE" id="PS51898">
    <property type="entry name" value="TYR_RECOMBINASE"/>
    <property type="match status" value="1"/>
</dbReference>
<organism evidence="7 8">
    <name type="scientific">Streptomyces chilikensis</name>
    <dbReference type="NCBI Taxonomy" id="1194079"/>
    <lineage>
        <taxon>Bacteria</taxon>
        <taxon>Bacillati</taxon>
        <taxon>Actinomycetota</taxon>
        <taxon>Actinomycetes</taxon>
        <taxon>Kitasatosporales</taxon>
        <taxon>Streptomycetaceae</taxon>
        <taxon>Streptomyces</taxon>
    </lineage>
</organism>
<feature type="domain" description="Core-binding (CB)" evidence="6">
    <location>
        <begin position="59"/>
        <end position="139"/>
    </location>
</feature>
<feature type="domain" description="Tyr recombinase" evidence="5">
    <location>
        <begin position="168"/>
        <end position="373"/>
    </location>
</feature>
<dbReference type="PROSITE" id="PS51900">
    <property type="entry name" value="CB"/>
    <property type="match status" value="1"/>
</dbReference>
<dbReference type="PANTHER" id="PTHR30349:SF81">
    <property type="entry name" value="TYROSINE RECOMBINASE XERC"/>
    <property type="match status" value="1"/>
</dbReference>
<comment type="caution">
    <text evidence="7">The sequence shown here is derived from an EMBL/GenBank/DDBJ whole genome shotgun (WGS) entry which is preliminary data.</text>
</comment>
<dbReference type="Pfam" id="PF00589">
    <property type="entry name" value="Phage_integrase"/>
    <property type="match status" value="1"/>
</dbReference>
<sequence>MSGSELETTAGHPAETVAGTTRDAVVDAELVDDPPAPTRLPAAREAAPAVVEVVDINDTLTPEAAQDLASTGRPNTRETYRTRWKMFAQWCAENGRHPGPPTTSKNLASYIAHLRRQDAPPGTLRMAIAAVRSWNARAGHEQTPDTAPALTIYQDHRYAWAAAGRGQRSSAPVDLERLAQMLAVCPAGTLTGRRDRVLLLLGYHIRARASELTALRVGDLEFVSGELVVVTKRISKNDRDDAGREYEIDDPACLAALRAWLHDLEERGQGARHLPLLRSVDQWDNLRPVSARTGLGLTRQAVNTIVKARAHEAGVDVADAITAHGLRAGVPTDLGAAGYTAGEIKDITGDWASTEMVERYRKVGLRRAGRRTDSGRRAAALSMLRLPPLQDGTGDA</sequence>